<dbReference type="InterPro" id="IPR038377">
    <property type="entry name" value="Na/Glc_symporter_sf"/>
</dbReference>
<feature type="transmembrane region" description="Helical" evidence="12">
    <location>
        <begin position="5"/>
        <end position="20"/>
    </location>
</feature>
<accession>X0RRE8</accession>
<evidence type="ECO:0000256" key="4">
    <source>
        <dbReference type="ARBA" id="ARBA00022475"/>
    </source>
</evidence>
<dbReference type="InterPro" id="IPR018212">
    <property type="entry name" value="Na/solute_symporter_CS"/>
</dbReference>
<evidence type="ECO:0000256" key="3">
    <source>
        <dbReference type="ARBA" id="ARBA00022448"/>
    </source>
</evidence>
<keyword evidence="5 12" id="KW-0812">Transmembrane</keyword>
<protein>
    <recommendedName>
        <fullName evidence="14">Sodium:solute symporter</fullName>
    </recommendedName>
</protein>
<evidence type="ECO:0000256" key="11">
    <source>
        <dbReference type="ARBA" id="ARBA00023201"/>
    </source>
</evidence>
<dbReference type="AlphaFoldDB" id="X0RRE8"/>
<keyword evidence="3" id="KW-0813">Transport</keyword>
<evidence type="ECO:0000256" key="5">
    <source>
        <dbReference type="ARBA" id="ARBA00022692"/>
    </source>
</evidence>
<keyword evidence="10 12" id="KW-0472">Membrane</keyword>
<dbReference type="Pfam" id="PF00474">
    <property type="entry name" value="SSF"/>
    <property type="match status" value="1"/>
</dbReference>
<dbReference type="InterPro" id="IPR050277">
    <property type="entry name" value="Sodium:Solute_Symporter"/>
</dbReference>
<evidence type="ECO:0000256" key="8">
    <source>
        <dbReference type="ARBA" id="ARBA00023053"/>
    </source>
</evidence>
<evidence type="ECO:0000256" key="12">
    <source>
        <dbReference type="SAM" id="Phobius"/>
    </source>
</evidence>
<dbReference type="GO" id="GO:0046942">
    <property type="term" value="P:carboxylic acid transport"/>
    <property type="evidence" value="ECO:0007669"/>
    <property type="project" value="UniProtKB-ARBA"/>
</dbReference>
<comment type="caution">
    <text evidence="13">The sequence shown here is derived from an EMBL/GenBank/DDBJ whole genome shotgun (WGS) entry which is preliminary data.</text>
</comment>
<evidence type="ECO:0000256" key="7">
    <source>
        <dbReference type="ARBA" id="ARBA00022989"/>
    </source>
</evidence>
<keyword evidence="8" id="KW-0915">Sodium</keyword>
<evidence type="ECO:0000256" key="9">
    <source>
        <dbReference type="ARBA" id="ARBA00023065"/>
    </source>
</evidence>
<keyword evidence="9" id="KW-0406">Ion transport</keyword>
<keyword evidence="4" id="KW-1003">Cell membrane</keyword>
<evidence type="ECO:0000256" key="1">
    <source>
        <dbReference type="ARBA" id="ARBA00004651"/>
    </source>
</evidence>
<dbReference type="PANTHER" id="PTHR48086:SF3">
    <property type="entry name" value="SODIUM_PROLINE SYMPORTER"/>
    <property type="match status" value="1"/>
</dbReference>
<dbReference type="EMBL" id="BARS01009204">
    <property type="protein sequence ID" value="GAF71348.1"/>
    <property type="molecule type" value="Genomic_DNA"/>
</dbReference>
<organism evidence="13">
    <name type="scientific">marine sediment metagenome</name>
    <dbReference type="NCBI Taxonomy" id="412755"/>
    <lineage>
        <taxon>unclassified sequences</taxon>
        <taxon>metagenomes</taxon>
        <taxon>ecological metagenomes</taxon>
    </lineage>
</organism>
<evidence type="ECO:0000256" key="2">
    <source>
        <dbReference type="ARBA" id="ARBA00006434"/>
    </source>
</evidence>
<feature type="non-terminal residue" evidence="13">
    <location>
        <position position="1"/>
    </location>
</feature>
<dbReference type="PANTHER" id="PTHR48086">
    <property type="entry name" value="SODIUM/PROLINE SYMPORTER-RELATED"/>
    <property type="match status" value="1"/>
</dbReference>
<evidence type="ECO:0000256" key="6">
    <source>
        <dbReference type="ARBA" id="ARBA00022847"/>
    </source>
</evidence>
<feature type="transmembrane region" description="Helical" evidence="12">
    <location>
        <begin position="85"/>
        <end position="102"/>
    </location>
</feature>
<comment type="similarity">
    <text evidence="2">Belongs to the sodium:solute symporter (SSF) (TC 2.A.21) family.</text>
</comment>
<reference evidence="13" key="1">
    <citation type="journal article" date="2014" name="Front. Microbiol.">
        <title>High frequency of phylogenetically diverse reductive dehalogenase-homologous genes in deep subseafloor sedimentary metagenomes.</title>
        <authorList>
            <person name="Kawai M."/>
            <person name="Futagami T."/>
            <person name="Toyoda A."/>
            <person name="Takaki Y."/>
            <person name="Nishi S."/>
            <person name="Hori S."/>
            <person name="Arai W."/>
            <person name="Tsubouchi T."/>
            <person name="Morono Y."/>
            <person name="Uchiyama I."/>
            <person name="Ito T."/>
            <person name="Fujiyama A."/>
            <person name="Inagaki F."/>
            <person name="Takami H."/>
        </authorList>
    </citation>
    <scope>NUCLEOTIDE SEQUENCE</scope>
    <source>
        <strain evidence="13">Expedition CK06-06</strain>
    </source>
</reference>
<comment type="subcellular location">
    <subcellularLocation>
        <location evidence="1">Cell membrane</location>
        <topology evidence="1">Multi-pass membrane protein</topology>
    </subcellularLocation>
</comment>
<dbReference type="GO" id="GO:0015293">
    <property type="term" value="F:symporter activity"/>
    <property type="evidence" value="ECO:0007669"/>
    <property type="project" value="UniProtKB-KW"/>
</dbReference>
<evidence type="ECO:0000313" key="13">
    <source>
        <dbReference type="EMBL" id="GAF71348.1"/>
    </source>
</evidence>
<name>X0RRE8_9ZZZZ</name>
<dbReference type="InterPro" id="IPR001734">
    <property type="entry name" value="Na/solute_symporter"/>
</dbReference>
<feature type="transmembrane region" description="Helical" evidence="12">
    <location>
        <begin position="56"/>
        <end position="73"/>
    </location>
</feature>
<dbReference type="GO" id="GO:0006814">
    <property type="term" value="P:sodium ion transport"/>
    <property type="evidence" value="ECO:0007669"/>
    <property type="project" value="UniProtKB-KW"/>
</dbReference>
<gene>
    <name evidence="13" type="ORF">S01H1_17361</name>
</gene>
<dbReference type="PROSITE" id="PS50283">
    <property type="entry name" value="NA_SOLUT_SYMP_3"/>
    <property type="match status" value="1"/>
</dbReference>
<dbReference type="PROSITE" id="PS00457">
    <property type="entry name" value="NA_SOLUT_SYMP_2"/>
    <property type="match status" value="1"/>
</dbReference>
<dbReference type="Gene3D" id="1.20.1730.10">
    <property type="entry name" value="Sodium/glucose cotransporter"/>
    <property type="match status" value="1"/>
</dbReference>
<keyword evidence="6" id="KW-0769">Symport</keyword>
<keyword evidence="11" id="KW-0739">Sodium transport</keyword>
<dbReference type="GO" id="GO:0005886">
    <property type="term" value="C:plasma membrane"/>
    <property type="evidence" value="ECO:0007669"/>
    <property type="project" value="UniProtKB-SubCell"/>
</dbReference>
<sequence>VISRIMAIPVVALAIFIAIVKPEPGMLLVLAFDVVFAGCLVPLTLGIYWKKANTPGALAAVVVGSILRLILFYQIPEHLAGLDTLIPPVVSLIVMVPVSLLTQEKFPPKHHVIDEIPDDADVLAGIA</sequence>
<feature type="transmembrane region" description="Helical" evidence="12">
    <location>
        <begin position="26"/>
        <end position="49"/>
    </location>
</feature>
<proteinExistence type="inferred from homology"/>
<evidence type="ECO:0008006" key="14">
    <source>
        <dbReference type="Google" id="ProtNLM"/>
    </source>
</evidence>
<evidence type="ECO:0000256" key="10">
    <source>
        <dbReference type="ARBA" id="ARBA00023136"/>
    </source>
</evidence>
<keyword evidence="7 12" id="KW-1133">Transmembrane helix</keyword>